<dbReference type="PANTHER" id="PTHR43591">
    <property type="entry name" value="METHYLTRANSFERASE"/>
    <property type="match status" value="1"/>
</dbReference>
<name>A0ABN8MNP2_9CNID</name>
<accession>A0ABN8MNP2</accession>
<keyword evidence="3" id="KW-1185">Reference proteome</keyword>
<proteinExistence type="predicted"/>
<dbReference type="SUPFAM" id="SSF53335">
    <property type="entry name" value="S-adenosyl-L-methionine-dependent methyltransferases"/>
    <property type="match status" value="2"/>
</dbReference>
<dbReference type="PANTHER" id="PTHR43591:SF110">
    <property type="entry name" value="RHODANESE DOMAIN-CONTAINING PROTEIN"/>
    <property type="match status" value="1"/>
</dbReference>
<protein>
    <recommendedName>
        <fullName evidence="1">Methyltransferase type 11 domain-containing protein</fullName>
    </recommendedName>
</protein>
<gene>
    <name evidence="2" type="ORF">PEVE_00036584</name>
</gene>
<dbReference type="Pfam" id="PF08241">
    <property type="entry name" value="Methyltransf_11"/>
    <property type="match status" value="1"/>
</dbReference>
<reference evidence="2 3" key="1">
    <citation type="submission" date="2022-05" db="EMBL/GenBank/DDBJ databases">
        <authorList>
            <consortium name="Genoscope - CEA"/>
            <person name="William W."/>
        </authorList>
    </citation>
    <scope>NUCLEOTIDE SEQUENCE [LARGE SCALE GENOMIC DNA]</scope>
</reference>
<dbReference type="Proteomes" id="UP001159427">
    <property type="component" value="Unassembled WGS sequence"/>
</dbReference>
<evidence type="ECO:0000313" key="2">
    <source>
        <dbReference type="EMBL" id="CAH3029698.1"/>
    </source>
</evidence>
<sequence>MATTTYEASYKKYFGNRFENISKNSSDEEIRHLYDKWAADYDKENAKAGSCYRKPLAECLDAALKEAFPNTLKDQLKILDAGAGTGMTGIELHKLGYTDIHALDISQEMLNIAKEKGVPYKRFVCTPLTEQSIEEFETGEFDALISAGVLVKAHVRPAAFVEIIRMVKTGGLVCFSLRYNEVDDYKPKMTELEKAGIWEKLSSKKISYFESKDLPSDAFGFVYKENAAAGGCFNKPVAECLDSTVHQVFPNAPKDQLKILDAGAGTGLTGFELHKLGYTNIDALDISQEMLNVAKEKGVYRRYVC</sequence>
<dbReference type="Gene3D" id="3.40.50.150">
    <property type="entry name" value="Vaccinia Virus protein VP39"/>
    <property type="match status" value="2"/>
</dbReference>
<organism evidence="2 3">
    <name type="scientific">Porites evermanni</name>
    <dbReference type="NCBI Taxonomy" id="104178"/>
    <lineage>
        <taxon>Eukaryota</taxon>
        <taxon>Metazoa</taxon>
        <taxon>Cnidaria</taxon>
        <taxon>Anthozoa</taxon>
        <taxon>Hexacorallia</taxon>
        <taxon>Scleractinia</taxon>
        <taxon>Fungiina</taxon>
        <taxon>Poritidae</taxon>
        <taxon>Porites</taxon>
    </lineage>
</organism>
<dbReference type="InterPro" id="IPR029063">
    <property type="entry name" value="SAM-dependent_MTases_sf"/>
</dbReference>
<evidence type="ECO:0000313" key="3">
    <source>
        <dbReference type="Proteomes" id="UP001159427"/>
    </source>
</evidence>
<dbReference type="CDD" id="cd02440">
    <property type="entry name" value="AdoMet_MTases"/>
    <property type="match status" value="2"/>
</dbReference>
<evidence type="ECO:0000259" key="1">
    <source>
        <dbReference type="Pfam" id="PF08241"/>
    </source>
</evidence>
<dbReference type="EMBL" id="CALNXI010000587">
    <property type="protein sequence ID" value="CAH3029698.1"/>
    <property type="molecule type" value="Genomic_DNA"/>
</dbReference>
<dbReference type="InterPro" id="IPR013216">
    <property type="entry name" value="Methyltransf_11"/>
</dbReference>
<comment type="caution">
    <text evidence="2">The sequence shown here is derived from an EMBL/GenBank/DDBJ whole genome shotgun (WGS) entry which is preliminary data.</text>
</comment>
<feature type="domain" description="Methyltransferase type 11" evidence="1">
    <location>
        <begin position="79"/>
        <end position="175"/>
    </location>
</feature>